<organism evidence="3 4">
    <name type="scientific">Paludibacter propionicigenes (strain DSM 17365 / JCM 13257 / WB4)</name>
    <dbReference type="NCBI Taxonomy" id="694427"/>
    <lineage>
        <taxon>Bacteria</taxon>
        <taxon>Pseudomonadati</taxon>
        <taxon>Bacteroidota</taxon>
        <taxon>Bacteroidia</taxon>
        <taxon>Bacteroidales</taxon>
        <taxon>Paludibacteraceae</taxon>
        <taxon>Paludibacter</taxon>
    </lineage>
</organism>
<proteinExistence type="predicted"/>
<dbReference type="InterPro" id="IPR002711">
    <property type="entry name" value="HNH"/>
</dbReference>
<dbReference type="GO" id="GO:0003676">
    <property type="term" value="F:nucleic acid binding"/>
    <property type="evidence" value="ECO:0007669"/>
    <property type="project" value="InterPro"/>
</dbReference>
<dbReference type="OrthoDB" id="9764212at2"/>
<dbReference type="InterPro" id="IPR003615">
    <property type="entry name" value="HNH_nuc"/>
</dbReference>
<dbReference type="RefSeq" id="WP_013445188.1">
    <property type="nucleotide sequence ID" value="NC_014734.1"/>
</dbReference>
<keyword evidence="4" id="KW-1185">Reference proteome</keyword>
<evidence type="ECO:0008006" key="5">
    <source>
        <dbReference type="Google" id="ProtNLM"/>
    </source>
</evidence>
<accession>E4T525</accession>
<dbReference type="Gene3D" id="1.10.30.50">
    <property type="match status" value="1"/>
</dbReference>
<evidence type="ECO:0000313" key="4">
    <source>
        <dbReference type="Proteomes" id="UP000008718"/>
    </source>
</evidence>
<gene>
    <name evidence="3" type="ordered locus">Palpr_1678</name>
</gene>
<evidence type="ECO:0000259" key="2">
    <source>
        <dbReference type="Pfam" id="PF03235"/>
    </source>
</evidence>
<protein>
    <recommendedName>
        <fullName evidence="5">HNH nuclease domain-containing protein</fullName>
    </recommendedName>
</protein>
<feature type="domain" description="GmrSD restriction endonucleases N-terminal" evidence="2">
    <location>
        <begin position="44"/>
        <end position="202"/>
    </location>
</feature>
<sequence length="515" mass="59255">MSKVNLDALIPREDFEISGVQNSTNLFSSISITNFTGGFFYPFLRKPDFQRETNEWESKKIIEFIESYINGELIPAIILWRSQTGLYFVIDGAHRLSALISWINDDYGDGEISKKFYNSIINEEQIDVANKTRQLVNKRIGKYLDIIKAPNNINSNPIFVERAKNLGAYSIQVQWVDGDAKKAENSFFKINQQASKIDPTELKILQSRKKPNCIAARGIIRGGQGHKYWADFSAENQAEIQKLSKEIHDIIYSPVLKTPVKTLDIPIGGKLFSAQSLPLILEFVNMSNKIDDDFSKTLNDDKEGDVTINYLKQARKIAWRINSVHPSSLGLHPIVYFYSIEGKHKPASFYYIVAFLLELERKSYFNNFIKAREQFEKFLLDYDYIITQITRNFRSATRSIPHVVDFFLILISDLNNNITLNESIQKIVKTEKFKFLKLEDNENESNEYKDFTTDTKSEVFIREAIKNGLRCKICNGFLHKNAISIDHIQRKEDGGLGIPDNGQLTHPYCNTTYKN</sequence>
<dbReference type="GO" id="GO:0004519">
    <property type="term" value="F:endonuclease activity"/>
    <property type="evidence" value="ECO:0007669"/>
    <property type="project" value="InterPro"/>
</dbReference>
<reference key="1">
    <citation type="submission" date="2010-11" db="EMBL/GenBank/DDBJ databases">
        <title>The complete genome of Paludibacter propionicigenes DSM 17365.</title>
        <authorList>
            <consortium name="US DOE Joint Genome Institute (JGI-PGF)"/>
            <person name="Lucas S."/>
            <person name="Copeland A."/>
            <person name="Lapidus A."/>
            <person name="Bruce D."/>
            <person name="Goodwin L."/>
            <person name="Pitluck S."/>
            <person name="Kyrpides N."/>
            <person name="Mavromatis K."/>
            <person name="Ivanova N."/>
            <person name="Munk A.C."/>
            <person name="Brettin T."/>
            <person name="Detter J.C."/>
            <person name="Han C."/>
            <person name="Tapia R."/>
            <person name="Land M."/>
            <person name="Hauser L."/>
            <person name="Markowitz V."/>
            <person name="Cheng J.-F."/>
            <person name="Hugenholtz P."/>
            <person name="Woyke T."/>
            <person name="Wu D."/>
            <person name="Gronow S."/>
            <person name="Wellnitz S."/>
            <person name="Brambilla E."/>
            <person name="Klenk H.-P."/>
            <person name="Eisen J.A."/>
        </authorList>
    </citation>
    <scope>NUCLEOTIDE SEQUENCE</scope>
    <source>
        <strain>WB4</strain>
    </source>
</reference>
<feature type="domain" description="HNH" evidence="1">
    <location>
        <begin position="471"/>
        <end position="514"/>
    </location>
</feature>
<dbReference type="InterPro" id="IPR004919">
    <property type="entry name" value="GmrSD_N"/>
</dbReference>
<dbReference type="AlphaFoldDB" id="E4T525"/>
<name>E4T525_PALPW</name>
<evidence type="ECO:0000313" key="3">
    <source>
        <dbReference type="EMBL" id="ADQ79819.1"/>
    </source>
</evidence>
<reference evidence="3 4" key="2">
    <citation type="journal article" date="2011" name="Stand. Genomic Sci.">
        <title>Complete genome sequence of Paludibacter propionicigenes type strain (WB4).</title>
        <authorList>
            <person name="Gronow S."/>
            <person name="Munk C."/>
            <person name="Lapidus A."/>
            <person name="Nolan M."/>
            <person name="Lucas S."/>
            <person name="Hammon N."/>
            <person name="Deshpande S."/>
            <person name="Cheng J.F."/>
            <person name="Tapia R."/>
            <person name="Han C."/>
            <person name="Goodwin L."/>
            <person name="Pitluck S."/>
            <person name="Liolios K."/>
            <person name="Ivanova N."/>
            <person name="Mavromatis K."/>
            <person name="Mikhailova N."/>
            <person name="Pati A."/>
            <person name="Chen A."/>
            <person name="Palaniappan K."/>
            <person name="Land M."/>
            <person name="Hauser L."/>
            <person name="Chang Y.J."/>
            <person name="Jeffries C.D."/>
            <person name="Brambilla E."/>
            <person name="Rohde M."/>
            <person name="Goker M."/>
            <person name="Detter J.C."/>
            <person name="Woyke T."/>
            <person name="Bristow J."/>
            <person name="Eisen J.A."/>
            <person name="Markowitz V."/>
            <person name="Hugenholtz P."/>
            <person name="Kyrpides N.C."/>
            <person name="Klenk H.P."/>
        </authorList>
    </citation>
    <scope>NUCLEOTIDE SEQUENCE [LARGE SCALE GENOMIC DNA]</scope>
    <source>
        <strain evidence="4">DSM 17365 / JCM 13257 / WB4</strain>
    </source>
</reference>
<dbReference type="Pfam" id="PF01844">
    <property type="entry name" value="HNH"/>
    <property type="match status" value="1"/>
</dbReference>
<dbReference type="eggNOG" id="COG1479">
    <property type="taxonomic scope" value="Bacteria"/>
</dbReference>
<dbReference type="Pfam" id="PF03235">
    <property type="entry name" value="GmrSD_N"/>
    <property type="match status" value="1"/>
</dbReference>
<dbReference type="KEGG" id="ppn:Palpr_1678"/>
<dbReference type="GO" id="GO:0008270">
    <property type="term" value="F:zinc ion binding"/>
    <property type="evidence" value="ECO:0007669"/>
    <property type="project" value="InterPro"/>
</dbReference>
<evidence type="ECO:0000259" key="1">
    <source>
        <dbReference type="Pfam" id="PF01844"/>
    </source>
</evidence>
<dbReference type="CDD" id="cd00085">
    <property type="entry name" value="HNHc"/>
    <property type="match status" value="1"/>
</dbReference>
<dbReference type="Proteomes" id="UP000008718">
    <property type="component" value="Chromosome"/>
</dbReference>
<dbReference type="HOGENOM" id="CLU_040414_0_0_10"/>
<dbReference type="EMBL" id="CP002345">
    <property type="protein sequence ID" value="ADQ79819.1"/>
    <property type="molecule type" value="Genomic_DNA"/>
</dbReference>